<evidence type="ECO:0000313" key="3">
    <source>
        <dbReference type="Proteomes" id="UP000299102"/>
    </source>
</evidence>
<dbReference type="Proteomes" id="UP000299102">
    <property type="component" value="Unassembled WGS sequence"/>
</dbReference>
<proteinExistence type="predicted"/>
<sequence>MYLYKNREYIPATFHDANTAVCKTSRTKEVRPHDLCEDTPRCPDEPNKEAFNDAHWMTGHVGHPRPPLASHAPQTPMFQTKEPCQIIFLAREKCRNPVFLIFLEQSRTCPGDAPQVRPRDLRSKTLQGARTKEHDAQASSTSSRPLQRKHRRVQNTSGCPDKPNKGAFSDDRRMTHVGLKSTKNAPMKNTVKKQEHCYSYDGYAGCGRTARGGADGA</sequence>
<evidence type="ECO:0000256" key="1">
    <source>
        <dbReference type="SAM" id="MobiDB-lite"/>
    </source>
</evidence>
<feature type="region of interest" description="Disordered" evidence="1">
    <location>
        <begin position="126"/>
        <end position="188"/>
    </location>
</feature>
<organism evidence="2 3">
    <name type="scientific">Eumeta variegata</name>
    <name type="common">Bagworm moth</name>
    <name type="synonym">Eumeta japonica</name>
    <dbReference type="NCBI Taxonomy" id="151549"/>
    <lineage>
        <taxon>Eukaryota</taxon>
        <taxon>Metazoa</taxon>
        <taxon>Ecdysozoa</taxon>
        <taxon>Arthropoda</taxon>
        <taxon>Hexapoda</taxon>
        <taxon>Insecta</taxon>
        <taxon>Pterygota</taxon>
        <taxon>Neoptera</taxon>
        <taxon>Endopterygota</taxon>
        <taxon>Lepidoptera</taxon>
        <taxon>Glossata</taxon>
        <taxon>Ditrysia</taxon>
        <taxon>Tineoidea</taxon>
        <taxon>Psychidae</taxon>
        <taxon>Oiketicinae</taxon>
        <taxon>Eumeta</taxon>
    </lineage>
</organism>
<name>A0A4C1XDI0_EUMVA</name>
<dbReference type="AlphaFoldDB" id="A0A4C1XDI0"/>
<keyword evidence="3" id="KW-1185">Reference proteome</keyword>
<reference evidence="2 3" key="1">
    <citation type="journal article" date="2019" name="Commun. Biol.">
        <title>The bagworm genome reveals a unique fibroin gene that provides high tensile strength.</title>
        <authorList>
            <person name="Kono N."/>
            <person name="Nakamura H."/>
            <person name="Ohtoshi R."/>
            <person name="Tomita M."/>
            <person name="Numata K."/>
            <person name="Arakawa K."/>
        </authorList>
    </citation>
    <scope>NUCLEOTIDE SEQUENCE [LARGE SCALE GENOMIC DNA]</scope>
</reference>
<comment type="caution">
    <text evidence="2">The sequence shown here is derived from an EMBL/GenBank/DDBJ whole genome shotgun (WGS) entry which is preliminary data.</text>
</comment>
<accession>A0A4C1XDI0</accession>
<protein>
    <submittedName>
        <fullName evidence="2">Uncharacterized protein</fullName>
    </submittedName>
</protein>
<gene>
    <name evidence="2" type="ORF">EVAR_34725_1</name>
</gene>
<dbReference type="EMBL" id="BGZK01000815">
    <property type="protein sequence ID" value="GBP61488.1"/>
    <property type="molecule type" value="Genomic_DNA"/>
</dbReference>
<feature type="compositionally biased region" description="Basic and acidic residues" evidence="1">
    <location>
        <begin position="162"/>
        <end position="174"/>
    </location>
</feature>
<evidence type="ECO:0000313" key="2">
    <source>
        <dbReference type="EMBL" id="GBP61488.1"/>
    </source>
</evidence>